<dbReference type="OrthoDB" id="9776552at2"/>
<evidence type="ECO:0000256" key="4">
    <source>
        <dbReference type="ARBA" id="ARBA00022679"/>
    </source>
</evidence>
<evidence type="ECO:0000256" key="1">
    <source>
        <dbReference type="ARBA" id="ARBA00004651"/>
    </source>
</evidence>
<evidence type="ECO:0000256" key="7">
    <source>
        <dbReference type="SAM" id="Coils"/>
    </source>
</evidence>
<keyword evidence="3" id="KW-0597">Phosphoprotein</keyword>
<dbReference type="Pfam" id="PF06580">
    <property type="entry name" value="His_kinase"/>
    <property type="match status" value="1"/>
</dbReference>
<feature type="coiled-coil region" evidence="7">
    <location>
        <begin position="358"/>
        <end position="392"/>
    </location>
</feature>
<keyword evidence="8" id="KW-1133">Transmembrane helix</keyword>
<evidence type="ECO:0000256" key="2">
    <source>
        <dbReference type="ARBA" id="ARBA00022475"/>
    </source>
</evidence>
<dbReference type="SMART" id="SM00387">
    <property type="entry name" value="HATPase_c"/>
    <property type="match status" value="1"/>
</dbReference>
<feature type="domain" description="HAMP" evidence="9">
    <location>
        <begin position="318"/>
        <end position="370"/>
    </location>
</feature>
<organism evidence="10 11">
    <name type="scientific">Salipaludibacillus neizhouensis</name>
    <dbReference type="NCBI Taxonomy" id="885475"/>
    <lineage>
        <taxon>Bacteria</taxon>
        <taxon>Bacillati</taxon>
        <taxon>Bacillota</taxon>
        <taxon>Bacilli</taxon>
        <taxon>Bacillales</taxon>
        <taxon>Bacillaceae</taxon>
    </lineage>
</organism>
<accession>A0A3A9K6Q3</accession>
<dbReference type="AlphaFoldDB" id="A0A3A9K6Q3"/>
<dbReference type="SMART" id="SM00304">
    <property type="entry name" value="HAMP"/>
    <property type="match status" value="1"/>
</dbReference>
<dbReference type="PANTHER" id="PTHR34220">
    <property type="entry name" value="SENSOR HISTIDINE KINASE YPDA"/>
    <property type="match status" value="1"/>
</dbReference>
<reference evidence="10 11" key="1">
    <citation type="submission" date="2017-10" db="EMBL/GenBank/DDBJ databases">
        <title>Bacillus sp. nov., a halophilic bacterium isolated from a Keqin Lake.</title>
        <authorList>
            <person name="Wang H."/>
        </authorList>
    </citation>
    <scope>NUCLEOTIDE SEQUENCE [LARGE SCALE GENOMIC DNA]</scope>
    <source>
        <strain evidence="10 11">KCTC 13187</strain>
    </source>
</reference>
<proteinExistence type="predicted"/>
<keyword evidence="5 10" id="KW-0418">Kinase</keyword>
<dbReference type="InterPro" id="IPR036890">
    <property type="entry name" value="HATPase_C_sf"/>
</dbReference>
<evidence type="ECO:0000256" key="8">
    <source>
        <dbReference type="SAM" id="Phobius"/>
    </source>
</evidence>
<dbReference type="EMBL" id="PDOE01000004">
    <property type="protein sequence ID" value="RKL67118.1"/>
    <property type="molecule type" value="Genomic_DNA"/>
</dbReference>
<dbReference type="InterPro" id="IPR003594">
    <property type="entry name" value="HATPase_dom"/>
</dbReference>
<dbReference type="SUPFAM" id="SSF158472">
    <property type="entry name" value="HAMP domain-like"/>
    <property type="match status" value="1"/>
</dbReference>
<evidence type="ECO:0000313" key="11">
    <source>
        <dbReference type="Proteomes" id="UP000281498"/>
    </source>
</evidence>
<dbReference type="GO" id="GO:0005886">
    <property type="term" value="C:plasma membrane"/>
    <property type="evidence" value="ECO:0007669"/>
    <property type="project" value="UniProtKB-SubCell"/>
</dbReference>
<dbReference type="InterPro" id="IPR003660">
    <property type="entry name" value="HAMP_dom"/>
</dbReference>
<gene>
    <name evidence="10" type="ORF">CR203_11420</name>
</gene>
<dbReference type="Gene3D" id="3.30.565.10">
    <property type="entry name" value="Histidine kinase-like ATPase, C-terminal domain"/>
    <property type="match status" value="1"/>
</dbReference>
<evidence type="ECO:0000259" key="9">
    <source>
        <dbReference type="PROSITE" id="PS50885"/>
    </source>
</evidence>
<evidence type="ECO:0000256" key="3">
    <source>
        <dbReference type="ARBA" id="ARBA00022553"/>
    </source>
</evidence>
<keyword evidence="8" id="KW-0812">Transmembrane</keyword>
<feature type="transmembrane region" description="Helical" evidence="8">
    <location>
        <begin position="297"/>
        <end position="316"/>
    </location>
</feature>
<sequence>MKNYVITKINNMKIRSKLILSFIIVVFVPVLITGLFLTYELRNMAVDKAVDAANSDVARVKTLVSEALAPPIYVSNYILLDQRLKEMTNRQYESIYEVVVAYENYPTLQLYKQNYTEIADVRFYYNNETMLNNWSFVPITEDTKLTDWYQTAVSGKGLLNWSLIENEMKDNQKGLSLTRVIHSIEHGTFGVLVIDVNTNYLNWILSQETLPTMIVDSNNNIVAANRTDLINSNLEEDTFSTKLINEELGTFRDVIFDEPSYVIVENISVENSLNDLRIVSTITDAEIVQDANRLSRLGIIIISFSFFVALILIYSFSHLISKRLSILSNHIDKVAKGNLSTSLIVDGEDEIGKLSEQFNTMTVSIKELLEEVEEKNNEKRMLEKRQDEIKFKMLASQINPHFLFNTLETIRMRAHINGEKEIAHAVKKLGKLLRTSLEVGGGMIPLKQEIEMVTAYLEIQNFRFSERIEFELRIDQESKNCRIPPLSIQPLVENAVIHGLENKAEGGRIIVETSVIDNLILVRVIDNGVGIKNEKVKEISHSLKEERDRAENRIGLRNVHERLMLTYGKGLVIESEYLKGTCISFYIPVQK</sequence>
<dbReference type="GO" id="GO:0000155">
    <property type="term" value="F:phosphorelay sensor kinase activity"/>
    <property type="evidence" value="ECO:0007669"/>
    <property type="project" value="InterPro"/>
</dbReference>
<keyword evidence="11" id="KW-1185">Reference proteome</keyword>
<keyword evidence="6 8" id="KW-0472">Membrane</keyword>
<comment type="subcellular location">
    <subcellularLocation>
        <location evidence="1">Cell membrane</location>
        <topology evidence="1">Multi-pass membrane protein</topology>
    </subcellularLocation>
</comment>
<keyword evidence="7" id="KW-0175">Coiled coil</keyword>
<protein>
    <submittedName>
        <fullName evidence="10">Sensor histidine kinase</fullName>
    </submittedName>
</protein>
<dbReference type="RefSeq" id="WP_110937396.1">
    <property type="nucleotide sequence ID" value="NZ_KZ614146.1"/>
</dbReference>
<dbReference type="Gene3D" id="6.10.340.10">
    <property type="match status" value="1"/>
</dbReference>
<dbReference type="PANTHER" id="PTHR34220:SF7">
    <property type="entry name" value="SENSOR HISTIDINE KINASE YPDA"/>
    <property type="match status" value="1"/>
</dbReference>
<evidence type="ECO:0000313" key="10">
    <source>
        <dbReference type="EMBL" id="RKL67118.1"/>
    </source>
</evidence>
<dbReference type="Proteomes" id="UP000281498">
    <property type="component" value="Unassembled WGS sequence"/>
</dbReference>
<dbReference type="CDD" id="cd06225">
    <property type="entry name" value="HAMP"/>
    <property type="match status" value="1"/>
</dbReference>
<dbReference type="InterPro" id="IPR050640">
    <property type="entry name" value="Bact_2-comp_sensor_kinase"/>
</dbReference>
<comment type="caution">
    <text evidence="10">The sequence shown here is derived from an EMBL/GenBank/DDBJ whole genome shotgun (WGS) entry which is preliminary data.</text>
</comment>
<name>A0A3A9K6Q3_9BACI</name>
<keyword evidence="2" id="KW-1003">Cell membrane</keyword>
<evidence type="ECO:0000256" key="6">
    <source>
        <dbReference type="ARBA" id="ARBA00023136"/>
    </source>
</evidence>
<evidence type="ECO:0000256" key="5">
    <source>
        <dbReference type="ARBA" id="ARBA00022777"/>
    </source>
</evidence>
<dbReference type="PROSITE" id="PS50885">
    <property type="entry name" value="HAMP"/>
    <property type="match status" value="1"/>
</dbReference>
<dbReference type="SUPFAM" id="SSF55874">
    <property type="entry name" value="ATPase domain of HSP90 chaperone/DNA topoisomerase II/histidine kinase"/>
    <property type="match status" value="1"/>
</dbReference>
<dbReference type="InterPro" id="IPR010559">
    <property type="entry name" value="Sig_transdc_His_kin_internal"/>
</dbReference>
<dbReference type="Pfam" id="PF02518">
    <property type="entry name" value="HATPase_c"/>
    <property type="match status" value="1"/>
</dbReference>
<keyword evidence="4" id="KW-0808">Transferase</keyword>
<feature type="transmembrane region" description="Helical" evidence="8">
    <location>
        <begin position="18"/>
        <end position="39"/>
    </location>
</feature>
<dbReference type="Pfam" id="PF00672">
    <property type="entry name" value="HAMP"/>
    <property type="match status" value="1"/>
</dbReference>